<dbReference type="GO" id="GO:0006312">
    <property type="term" value="P:mitotic recombination"/>
    <property type="evidence" value="ECO:0007669"/>
    <property type="project" value="TreeGrafter"/>
</dbReference>
<dbReference type="InterPro" id="IPR036187">
    <property type="entry name" value="DNA_mismatch_repair_MutS_sf"/>
</dbReference>
<evidence type="ECO:0000256" key="9">
    <source>
        <dbReference type="ARBA" id="ARBA00023242"/>
    </source>
</evidence>
<evidence type="ECO:0000256" key="1">
    <source>
        <dbReference type="ARBA" id="ARBA00004123"/>
    </source>
</evidence>
<dbReference type="FunFam" id="3.30.420.110:FF:000002">
    <property type="entry name" value="DNA mismatch repair protein"/>
    <property type="match status" value="1"/>
</dbReference>
<dbReference type="GO" id="GO:0140664">
    <property type="term" value="F:ATP-dependent DNA damage sensor activity"/>
    <property type="evidence" value="ECO:0007669"/>
    <property type="project" value="InterPro"/>
</dbReference>
<reference evidence="15" key="1">
    <citation type="submission" date="2020-03" db="EMBL/GenBank/DDBJ databases">
        <title>A high-quality chromosome-level genome assembly of a woody plant with both climbing and erect habits, Rhamnella rubrinervis.</title>
        <authorList>
            <person name="Lu Z."/>
            <person name="Yang Y."/>
            <person name="Zhu X."/>
            <person name="Sun Y."/>
        </authorList>
    </citation>
    <scope>NUCLEOTIDE SEQUENCE</scope>
    <source>
        <strain evidence="15">BYM</strain>
        <tissue evidence="15">Leaf</tissue>
    </source>
</reference>
<evidence type="ECO:0000256" key="12">
    <source>
        <dbReference type="RuleBase" id="RU003756"/>
    </source>
</evidence>
<name>A0A8K0DZP7_9ROSA</name>
<dbReference type="Proteomes" id="UP000796880">
    <property type="component" value="Unassembled WGS sequence"/>
</dbReference>
<dbReference type="Gene3D" id="1.10.1420.10">
    <property type="match status" value="2"/>
</dbReference>
<dbReference type="Gene3D" id="3.40.1170.10">
    <property type="entry name" value="DNA repair protein MutS, domain I"/>
    <property type="match status" value="1"/>
</dbReference>
<keyword evidence="4 12" id="KW-0547">Nucleotide-binding</keyword>
<sequence>MDESFEELSKLPELKLDAKQAQGFLSFFKTLPHDPRAIRFFDRRDYFTAHGENATFIAKTYYHTTTALRQLGSGSDGLSSVSVSKNMFETIARDLLLERIDHAVELYEGSGSNWRLVKSGTPGNISSFEDILFANNEMQDSPVVVALLPNVRETNCTIGLGYIDQTKRVLGLAEFLDDSHFTNLESALVALGCKECLVPLESGKSGEMRTLHDSLGRCGVMLTERKRTEFKTRDLVQDLGRLVKGSVEPVRDLISGFDVASGALGALLSYAELLADESNYGNYTIQRYNLDSYMRLDSAAMRALNVLESKTDANKNFSLFGLLNRTCTAGMGKRLLHMWLKQPLLDVDEINSRLDLVQTFVKDPVLRQELRQHLKRISDIERLTHNLEKRRVGLQHIIKLYQSSIRLPYIKSTLEQHHGQFSSLIKQKYLDPLELLIDVDHLNKFIALVETSVDLDQLENGEYIIASSYDTALSALRNEQESLERQIHNLHKQTANDLDLALDKALKLDKGTQFGHVFRITKKEEPKIRKKLTTQFIVLETRKDGVKFTNTKLKKLGDQYQKILEEYKNCQKELVGRVVQTAATFSEVFRSLAGLLSELDVLLSFADLACSCPTPYIRPEITPSDEGDIILQGSRHPCVEAQDWVNFIPNDCELVRGKSWFQIITGPNMGGKSTFIRQVGVNILMAQVGCFIPCDKASISVRDCIFARVGAGDCQLRGVSTFMQEMLETASILKGATNKSLIIIDELGRGTSTYDGFGLAWAICEHLVEVIKAPTLFATHFHELTALAYQNADPEPNVKHIVGVANYHVSAHIDSSSRKLTMLYKVEPGACDQSFGIHVAEFANFPESVVALAREKAFELEDFSPTAIISNDSVEQVGSKRKRECDPDDISRGAARAHQFLKDFSDLPLEKMDLKQALEKISKMKDDLQKDAVNSQWLQQLI</sequence>
<dbReference type="Pfam" id="PF01624">
    <property type="entry name" value="MutS_I"/>
    <property type="match status" value="1"/>
</dbReference>
<proteinExistence type="inferred from homology"/>
<accession>A0A8K0DZP7</accession>
<dbReference type="Pfam" id="PF05188">
    <property type="entry name" value="MutS_II"/>
    <property type="match status" value="1"/>
</dbReference>
<feature type="domain" description="DNA mismatch repair proteins mutS family" evidence="14">
    <location>
        <begin position="740"/>
        <end position="756"/>
    </location>
</feature>
<keyword evidence="9" id="KW-0539">Nucleus</keyword>
<evidence type="ECO:0000256" key="5">
    <source>
        <dbReference type="ARBA" id="ARBA00022763"/>
    </source>
</evidence>
<dbReference type="NCBIfam" id="NF003810">
    <property type="entry name" value="PRK05399.1"/>
    <property type="match status" value="1"/>
</dbReference>
<gene>
    <name evidence="15" type="ORF">FNV43_RR20081</name>
</gene>
<dbReference type="InterPro" id="IPR007860">
    <property type="entry name" value="DNA_mmatch_repair_MutS_con_dom"/>
</dbReference>
<organism evidence="15 16">
    <name type="scientific">Rhamnella rubrinervis</name>
    <dbReference type="NCBI Taxonomy" id="2594499"/>
    <lineage>
        <taxon>Eukaryota</taxon>
        <taxon>Viridiplantae</taxon>
        <taxon>Streptophyta</taxon>
        <taxon>Embryophyta</taxon>
        <taxon>Tracheophyta</taxon>
        <taxon>Spermatophyta</taxon>
        <taxon>Magnoliopsida</taxon>
        <taxon>eudicotyledons</taxon>
        <taxon>Gunneridae</taxon>
        <taxon>Pentapetalae</taxon>
        <taxon>rosids</taxon>
        <taxon>fabids</taxon>
        <taxon>Rosales</taxon>
        <taxon>Rhamnaceae</taxon>
        <taxon>rhamnoid group</taxon>
        <taxon>Rhamneae</taxon>
        <taxon>Rhamnella</taxon>
    </lineage>
</organism>
<dbReference type="GO" id="GO:0051053">
    <property type="term" value="P:negative regulation of DNA metabolic process"/>
    <property type="evidence" value="ECO:0007669"/>
    <property type="project" value="UniProtKB-ARBA"/>
</dbReference>
<dbReference type="InterPro" id="IPR045076">
    <property type="entry name" value="MutS"/>
</dbReference>
<dbReference type="InterPro" id="IPR007695">
    <property type="entry name" value="DNA_mismatch_repair_MutS-lik_N"/>
</dbReference>
<comment type="subcellular location">
    <subcellularLocation>
        <location evidence="1">Nucleus</location>
    </subcellularLocation>
</comment>
<evidence type="ECO:0000259" key="14">
    <source>
        <dbReference type="PROSITE" id="PS00486"/>
    </source>
</evidence>
<dbReference type="SUPFAM" id="SSF48334">
    <property type="entry name" value="DNA repair protein MutS, domain III"/>
    <property type="match status" value="1"/>
</dbReference>
<dbReference type="EMBL" id="VOIH02000009">
    <property type="protein sequence ID" value="KAF3437328.1"/>
    <property type="molecule type" value="Genomic_DNA"/>
</dbReference>
<dbReference type="InterPro" id="IPR000432">
    <property type="entry name" value="DNA_mismatch_repair_MutS_C"/>
</dbReference>
<dbReference type="Pfam" id="PF05190">
    <property type="entry name" value="MutS_IV"/>
    <property type="match status" value="1"/>
</dbReference>
<evidence type="ECO:0000256" key="2">
    <source>
        <dbReference type="ARBA" id="ARBA00006271"/>
    </source>
</evidence>
<dbReference type="Pfam" id="PF00488">
    <property type="entry name" value="MutS_V"/>
    <property type="match status" value="1"/>
</dbReference>
<evidence type="ECO:0000313" key="15">
    <source>
        <dbReference type="EMBL" id="KAF3437328.1"/>
    </source>
</evidence>
<dbReference type="OrthoDB" id="295033at2759"/>
<dbReference type="InterPro" id="IPR011184">
    <property type="entry name" value="DNA_mismatch_repair_Msh2"/>
</dbReference>
<dbReference type="GO" id="GO:0030983">
    <property type="term" value="F:mismatched DNA binding"/>
    <property type="evidence" value="ECO:0007669"/>
    <property type="project" value="InterPro"/>
</dbReference>
<evidence type="ECO:0000256" key="7">
    <source>
        <dbReference type="ARBA" id="ARBA00023125"/>
    </source>
</evidence>
<dbReference type="SUPFAM" id="SSF52540">
    <property type="entry name" value="P-loop containing nucleoside triphosphate hydrolases"/>
    <property type="match status" value="1"/>
</dbReference>
<dbReference type="Gene3D" id="3.30.420.110">
    <property type="entry name" value="MutS, connector domain"/>
    <property type="match status" value="1"/>
</dbReference>
<dbReference type="FunFam" id="3.40.1170.10:FF:000003">
    <property type="entry name" value="DNA mismatch repair protein"/>
    <property type="match status" value="1"/>
</dbReference>
<dbReference type="InterPro" id="IPR007696">
    <property type="entry name" value="DNA_mismatch_repair_MutS_core"/>
</dbReference>
<evidence type="ECO:0000313" key="16">
    <source>
        <dbReference type="Proteomes" id="UP000796880"/>
    </source>
</evidence>
<keyword evidence="5 12" id="KW-0227">DNA damage</keyword>
<dbReference type="SUPFAM" id="SSF53150">
    <property type="entry name" value="DNA repair protein MutS, domain II"/>
    <property type="match status" value="1"/>
</dbReference>
<keyword evidence="6" id="KW-0067">ATP-binding</keyword>
<evidence type="ECO:0000256" key="8">
    <source>
        <dbReference type="ARBA" id="ARBA00023204"/>
    </source>
</evidence>
<comment type="function">
    <text evidence="12">Component of the post-replicative DNA mismatch repair system (MMR).</text>
</comment>
<dbReference type="PIRSF" id="PIRSF005813">
    <property type="entry name" value="MSH2"/>
    <property type="match status" value="1"/>
</dbReference>
<keyword evidence="8 12" id="KW-0234">DNA repair</keyword>
<dbReference type="AlphaFoldDB" id="A0A8K0DZP7"/>
<dbReference type="FunFam" id="1.10.1420.10:FF:000003">
    <property type="entry name" value="DNA mismatch repair protein"/>
    <property type="match status" value="1"/>
</dbReference>
<keyword evidence="7 12" id="KW-0238">DNA-binding</keyword>
<protein>
    <recommendedName>
        <fullName evidence="11">DNA mismatch repair protein MSH2</fullName>
    </recommendedName>
    <alternativeName>
        <fullName evidence="3">DNA mismatch repair protein Msh2</fullName>
    </alternativeName>
    <alternativeName>
        <fullName evidence="10">MutS protein homolog 2</fullName>
    </alternativeName>
</protein>
<dbReference type="InterPro" id="IPR007861">
    <property type="entry name" value="DNA_mismatch_repair_MutS_clamp"/>
</dbReference>
<dbReference type="InterPro" id="IPR027417">
    <property type="entry name" value="P-loop_NTPase"/>
</dbReference>
<evidence type="ECO:0000256" key="4">
    <source>
        <dbReference type="ARBA" id="ARBA00022741"/>
    </source>
</evidence>
<dbReference type="PANTHER" id="PTHR11361">
    <property type="entry name" value="DNA MISMATCH REPAIR PROTEIN MUTS FAMILY MEMBER"/>
    <property type="match status" value="1"/>
</dbReference>
<keyword evidence="13" id="KW-0175">Coiled coil</keyword>
<evidence type="ECO:0000256" key="3">
    <source>
        <dbReference type="ARBA" id="ARBA00019549"/>
    </source>
</evidence>
<dbReference type="PROSITE" id="PS00486">
    <property type="entry name" value="DNA_MISMATCH_REPAIR_2"/>
    <property type="match status" value="1"/>
</dbReference>
<feature type="coiled-coil region" evidence="13">
    <location>
        <begin position="466"/>
        <end position="493"/>
    </location>
</feature>
<dbReference type="FunFam" id="1.10.1420.10:FF:000021">
    <property type="entry name" value="DNA mismatch repair protein MSH2"/>
    <property type="match status" value="1"/>
</dbReference>
<dbReference type="GO" id="GO:0005524">
    <property type="term" value="F:ATP binding"/>
    <property type="evidence" value="ECO:0007669"/>
    <property type="project" value="UniProtKB-KW"/>
</dbReference>
<dbReference type="InterPro" id="IPR032642">
    <property type="entry name" value="Msh2_ATP-bd"/>
</dbReference>
<comment type="similarity">
    <text evidence="2 12">Belongs to the DNA mismatch repair MutS family.</text>
</comment>
<dbReference type="CDD" id="cd03285">
    <property type="entry name" value="ABC_MSH2_euk"/>
    <property type="match status" value="1"/>
</dbReference>
<dbReference type="Pfam" id="PF05192">
    <property type="entry name" value="MutS_III"/>
    <property type="match status" value="1"/>
</dbReference>
<dbReference type="GO" id="GO:0006298">
    <property type="term" value="P:mismatch repair"/>
    <property type="evidence" value="ECO:0007669"/>
    <property type="project" value="InterPro"/>
</dbReference>
<keyword evidence="16" id="KW-1185">Reference proteome</keyword>
<dbReference type="InterPro" id="IPR036678">
    <property type="entry name" value="MutS_con_dom_sf"/>
</dbReference>
<dbReference type="PANTHER" id="PTHR11361:SF35">
    <property type="entry name" value="DNA MISMATCH REPAIR PROTEIN MSH2"/>
    <property type="match status" value="1"/>
</dbReference>
<evidence type="ECO:0000256" key="10">
    <source>
        <dbReference type="ARBA" id="ARBA00029795"/>
    </source>
</evidence>
<dbReference type="SMART" id="SM00534">
    <property type="entry name" value="MUTSac"/>
    <property type="match status" value="1"/>
</dbReference>
<dbReference type="Gene3D" id="3.40.50.300">
    <property type="entry name" value="P-loop containing nucleotide triphosphate hydrolases"/>
    <property type="match status" value="1"/>
</dbReference>
<evidence type="ECO:0000256" key="13">
    <source>
        <dbReference type="SAM" id="Coils"/>
    </source>
</evidence>
<dbReference type="SMART" id="SM00533">
    <property type="entry name" value="MUTSd"/>
    <property type="match status" value="1"/>
</dbReference>
<evidence type="ECO:0000256" key="6">
    <source>
        <dbReference type="ARBA" id="ARBA00022840"/>
    </source>
</evidence>
<dbReference type="InterPro" id="IPR016151">
    <property type="entry name" value="DNA_mismatch_repair_MutS_N"/>
</dbReference>
<comment type="caution">
    <text evidence="15">The sequence shown here is derived from an EMBL/GenBank/DDBJ whole genome shotgun (WGS) entry which is preliminary data.</text>
</comment>
<dbReference type="GO" id="GO:0032301">
    <property type="term" value="C:MutSalpha complex"/>
    <property type="evidence" value="ECO:0007669"/>
    <property type="project" value="TreeGrafter"/>
</dbReference>
<evidence type="ECO:0000256" key="11">
    <source>
        <dbReference type="ARBA" id="ARBA00073545"/>
    </source>
</evidence>
<dbReference type="FunFam" id="3.40.50.300:FF:000925">
    <property type="entry name" value="DNA mismatch repair protein MSH2"/>
    <property type="match status" value="1"/>
</dbReference>